<protein>
    <recommendedName>
        <fullName evidence="4">DUF2635 domain-containing protein</fullName>
    </recommendedName>
</protein>
<evidence type="ECO:0000313" key="3">
    <source>
        <dbReference type="Proteomes" id="UP000196086"/>
    </source>
</evidence>
<sequence length="65" mass="7124">MTVRVSVTPERVVRDQAGRKCPKGEFAVDEKDFFWAEHIRSGDLTAPAAKEPALQQTAPAADKKA</sequence>
<evidence type="ECO:0008006" key="4">
    <source>
        <dbReference type="Google" id="ProtNLM"/>
    </source>
</evidence>
<comment type="caution">
    <text evidence="2">The sequence shown here is derived from an EMBL/GenBank/DDBJ whole genome shotgun (WGS) entry which is preliminary data.</text>
</comment>
<dbReference type="OrthoDB" id="7283297at2"/>
<gene>
    <name evidence="2" type="ORF">HK14_01080</name>
</gene>
<dbReference type="AlphaFoldDB" id="A0A1Z5YR51"/>
<organism evidence="2 3">
    <name type="scientific">Acetobacter cibinongensis</name>
    <dbReference type="NCBI Taxonomy" id="146475"/>
    <lineage>
        <taxon>Bacteria</taxon>
        <taxon>Pseudomonadati</taxon>
        <taxon>Pseudomonadota</taxon>
        <taxon>Alphaproteobacteria</taxon>
        <taxon>Acetobacterales</taxon>
        <taxon>Acetobacteraceae</taxon>
        <taxon>Acetobacter</taxon>
    </lineage>
</organism>
<dbReference type="Proteomes" id="UP000196086">
    <property type="component" value="Unassembled WGS sequence"/>
</dbReference>
<evidence type="ECO:0000256" key="1">
    <source>
        <dbReference type="SAM" id="MobiDB-lite"/>
    </source>
</evidence>
<dbReference type="RefSeq" id="WP_086652330.1">
    <property type="nucleotide sequence ID" value="NZ_JOMQ01000103.1"/>
</dbReference>
<reference evidence="2 3" key="1">
    <citation type="submission" date="2014-06" db="EMBL/GenBank/DDBJ databases">
        <authorList>
            <person name="Ju J."/>
            <person name="Zhang J."/>
        </authorList>
    </citation>
    <scope>NUCLEOTIDE SEQUENCE [LARGE SCALE GENOMIC DNA]</scope>
    <source>
        <strain evidence="2 3">DsW_47</strain>
    </source>
</reference>
<evidence type="ECO:0000313" key="2">
    <source>
        <dbReference type="EMBL" id="OUI98095.1"/>
    </source>
</evidence>
<proteinExistence type="predicted"/>
<feature type="region of interest" description="Disordered" evidence="1">
    <location>
        <begin position="46"/>
        <end position="65"/>
    </location>
</feature>
<accession>A0A1Z5YR51</accession>
<dbReference type="EMBL" id="JOMQ01000103">
    <property type="protein sequence ID" value="OUI98095.1"/>
    <property type="molecule type" value="Genomic_DNA"/>
</dbReference>
<name>A0A1Z5YR51_9PROT</name>